<dbReference type="Pfam" id="PF00248">
    <property type="entry name" value="Aldo_ket_red"/>
    <property type="match status" value="1"/>
</dbReference>
<evidence type="ECO:0000313" key="4">
    <source>
        <dbReference type="EMBL" id="EEH06269.1"/>
    </source>
</evidence>
<reference evidence="4" key="1">
    <citation type="submission" date="2009-02" db="EMBL/GenBank/DDBJ databases">
        <title>The Genome Sequence of Ajellomyces capsulatus strain G186AR.</title>
        <authorList>
            <consortium name="The Broad Institute Genome Sequencing Platform"/>
            <person name="Champion M."/>
            <person name="Cuomo C."/>
            <person name="Ma L.-J."/>
            <person name="Henn M.R."/>
            <person name="Sil A."/>
            <person name="Goldman B."/>
            <person name="Young S.K."/>
            <person name="Kodira C.D."/>
            <person name="Zeng Q."/>
            <person name="Koehrsen M."/>
            <person name="Alvarado L."/>
            <person name="Berlin A."/>
            <person name="Borenstein D."/>
            <person name="Chen Z."/>
            <person name="Engels R."/>
            <person name="Freedman E."/>
            <person name="Gellesch M."/>
            <person name="Goldberg J."/>
            <person name="Griggs A."/>
            <person name="Gujja S."/>
            <person name="Heiman D."/>
            <person name="Hepburn T."/>
            <person name="Howarth C."/>
            <person name="Jen D."/>
            <person name="Larson L."/>
            <person name="Lewis B."/>
            <person name="Mehta T."/>
            <person name="Park D."/>
            <person name="Pearson M."/>
            <person name="Roberts A."/>
            <person name="Saif S."/>
            <person name="Shea T."/>
            <person name="Shenoy N."/>
            <person name="Sisk P."/>
            <person name="Stolte C."/>
            <person name="Sykes S."/>
            <person name="Walk T."/>
            <person name="White J."/>
            <person name="Yandava C."/>
            <person name="Klein B."/>
            <person name="McEwen J.G."/>
            <person name="Puccia R."/>
            <person name="Goldman G.H."/>
            <person name="Felipe M.S."/>
            <person name="Nino-Vega G."/>
            <person name="San-Blas G."/>
            <person name="Taylor J."/>
            <person name="Mendoza L."/>
            <person name="Galagan J."/>
            <person name="Nusbaum C."/>
            <person name="Birren B."/>
        </authorList>
    </citation>
    <scope>NUCLEOTIDE SEQUENCE</scope>
    <source>
        <strain evidence="4">G186AR</strain>
    </source>
</reference>
<keyword evidence="1" id="KW-0560">Oxidoreductase</keyword>
<feature type="domain" description="NADP-dependent oxidoreductase" evidence="3">
    <location>
        <begin position="12"/>
        <end position="304"/>
    </location>
</feature>
<dbReference type="PANTHER" id="PTHR43364">
    <property type="entry name" value="NADH-SPECIFIC METHYLGLYOXAL REDUCTASE-RELATED"/>
    <property type="match status" value="1"/>
</dbReference>
<evidence type="ECO:0000259" key="3">
    <source>
        <dbReference type="Pfam" id="PF00248"/>
    </source>
</evidence>
<dbReference type="STRING" id="447093.C0NRF5"/>
<dbReference type="PRINTS" id="PR00069">
    <property type="entry name" value="ALDKETRDTASE"/>
</dbReference>
<dbReference type="InterPro" id="IPR020471">
    <property type="entry name" value="AKR"/>
</dbReference>
<gene>
    <name evidence="4" type="ORF">HCBG_05585</name>
</gene>
<dbReference type="RefSeq" id="XP_045286750.1">
    <property type="nucleotide sequence ID" value="XM_045432634.1"/>
</dbReference>
<dbReference type="EMBL" id="GG663369">
    <property type="protein sequence ID" value="EEH06269.1"/>
    <property type="molecule type" value="Genomic_DNA"/>
</dbReference>
<dbReference type="VEuPathDB" id="FungiDB:I7I50_03634"/>
<proteinExistence type="inferred from homology"/>
<dbReference type="PANTHER" id="PTHR43364:SF4">
    <property type="entry name" value="NAD(P)-LINKED OXIDOREDUCTASE SUPERFAMILY PROTEIN"/>
    <property type="match status" value="1"/>
</dbReference>
<dbReference type="InterPro" id="IPR023210">
    <property type="entry name" value="NADP_OxRdtase_dom"/>
</dbReference>
<comment type="similarity">
    <text evidence="2">Belongs to the aldo/keto reductase family. Aldo/keto reductase 2 subfamily.</text>
</comment>
<dbReference type="InParanoid" id="C0NRF5"/>
<name>C0NRF5_AJECG</name>
<dbReference type="Gene3D" id="3.20.20.100">
    <property type="entry name" value="NADP-dependent oxidoreductase domain"/>
    <property type="match status" value="1"/>
</dbReference>
<evidence type="ECO:0000256" key="1">
    <source>
        <dbReference type="ARBA" id="ARBA00023002"/>
    </source>
</evidence>
<accession>C0NRF5</accession>
<dbReference type="InterPro" id="IPR036812">
    <property type="entry name" value="NAD(P)_OxRdtase_dom_sf"/>
</dbReference>
<dbReference type="CDD" id="cd19075">
    <property type="entry name" value="AKR_AKR7A1-5"/>
    <property type="match status" value="1"/>
</dbReference>
<evidence type="ECO:0000313" key="5">
    <source>
        <dbReference type="Proteomes" id="UP000001631"/>
    </source>
</evidence>
<dbReference type="AlphaFoldDB" id="C0NRF5"/>
<dbReference type="GeneID" id="69038601"/>
<dbReference type="FunCoup" id="C0NRF5">
    <property type="interactions" value="163"/>
</dbReference>
<dbReference type="Proteomes" id="UP000001631">
    <property type="component" value="Unassembled WGS sequence"/>
</dbReference>
<evidence type="ECO:0000256" key="2">
    <source>
        <dbReference type="ARBA" id="ARBA00038157"/>
    </source>
</evidence>
<sequence>MPLIVQNVKPRVILGLMTFGPDTEAGARITSLDDYKKCLDYFQQQGYNEIDTARTYVDGKQEAFTAQAGWKERGLTIATKWYPKEPGHHHANVVKEKLNQSLKELQTDCVDIFYLHAADRSVPFAETLEAVNELHKEGKFVQLGLSNYSAFEVAEIVTMCNGRARSIESELIPACRRYGIDVVIYNPLAGGLLSGKYKTTEMPATGRFANPSLGAMYRKRYFRDANLDALRIIEPVVQKHNLTLVETALRWVHHHSALNIGTGPSSRDGIIIGVGSFEQLQANLADMEKGPLPKEVVDALDEAWLIAKATSTDYWHMDLKYTYNTVEALFGPKA</sequence>
<dbReference type="HOGENOM" id="CLU_023205_1_1_1"/>
<protein>
    <submittedName>
        <fullName evidence="4">Aldo/keto reductase</fullName>
    </submittedName>
</protein>
<dbReference type="SUPFAM" id="SSF51430">
    <property type="entry name" value="NAD(P)-linked oxidoreductase"/>
    <property type="match status" value="1"/>
</dbReference>
<dbReference type="GO" id="GO:0016491">
    <property type="term" value="F:oxidoreductase activity"/>
    <property type="evidence" value="ECO:0007669"/>
    <property type="project" value="UniProtKB-KW"/>
</dbReference>
<keyword evidence="5" id="KW-1185">Reference proteome</keyword>
<organism evidence="4 5">
    <name type="scientific">Ajellomyces capsulatus (strain G186AR / H82 / ATCC MYA-2454 / RMSCC 2432)</name>
    <name type="common">Darling's disease fungus</name>
    <name type="synonym">Histoplasma capsulatum</name>
    <dbReference type="NCBI Taxonomy" id="447093"/>
    <lineage>
        <taxon>Eukaryota</taxon>
        <taxon>Fungi</taxon>
        <taxon>Dikarya</taxon>
        <taxon>Ascomycota</taxon>
        <taxon>Pezizomycotina</taxon>
        <taxon>Eurotiomycetes</taxon>
        <taxon>Eurotiomycetidae</taxon>
        <taxon>Onygenales</taxon>
        <taxon>Ajellomycetaceae</taxon>
        <taxon>Histoplasma</taxon>
    </lineage>
</organism>
<dbReference type="InterPro" id="IPR050523">
    <property type="entry name" value="AKR_Detox_Biosynth"/>
</dbReference>